<evidence type="ECO:0000313" key="8">
    <source>
        <dbReference type="EMBL" id="ERF72326.1"/>
    </source>
</evidence>
<evidence type="ECO:0000256" key="1">
    <source>
        <dbReference type="ARBA" id="ARBA00004127"/>
    </source>
</evidence>
<protein>
    <recommendedName>
        <fullName evidence="7">Major facilitator superfamily (MFS) profile domain-containing protein</fullName>
    </recommendedName>
</protein>
<feature type="transmembrane region" description="Helical" evidence="6">
    <location>
        <begin position="188"/>
        <end position="206"/>
    </location>
</feature>
<feature type="transmembrane region" description="Helical" evidence="6">
    <location>
        <begin position="320"/>
        <end position="340"/>
    </location>
</feature>
<evidence type="ECO:0000313" key="9">
    <source>
        <dbReference type="Proteomes" id="UP000019373"/>
    </source>
</evidence>
<feature type="transmembrane region" description="Helical" evidence="6">
    <location>
        <begin position="85"/>
        <end position="106"/>
    </location>
</feature>
<dbReference type="Gene3D" id="1.20.1250.20">
    <property type="entry name" value="MFS general substrate transporter like domains"/>
    <property type="match status" value="1"/>
</dbReference>
<feature type="transmembrane region" description="Helical" evidence="6">
    <location>
        <begin position="60"/>
        <end position="79"/>
    </location>
</feature>
<keyword evidence="9" id="KW-1185">Reference proteome</keyword>
<keyword evidence="5 6" id="KW-0472">Membrane</keyword>
<feature type="domain" description="Major facilitator superfamily (MFS) profile" evidence="7">
    <location>
        <begin position="1"/>
        <end position="487"/>
    </location>
</feature>
<evidence type="ECO:0000259" key="7">
    <source>
        <dbReference type="PROSITE" id="PS50850"/>
    </source>
</evidence>
<dbReference type="RefSeq" id="XP_007801997.1">
    <property type="nucleotide sequence ID" value="XM_007803806.1"/>
</dbReference>
<dbReference type="PANTHER" id="PTHR23501:SF191">
    <property type="entry name" value="VACUOLAR BASIC AMINO ACID TRANSPORTER 4"/>
    <property type="match status" value="1"/>
</dbReference>
<dbReference type="PANTHER" id="PTHR23501">
    <property type="entry name" value="MAJOR FACILITATOR SUPERFAMILY"/>
    <property type="match status" value="1"/>
</dbReference>
<dbReference type="InterPro" id="IPR036259">
    <property type="entry name" value="MFS_trans_sf"/>
</dbReference>
<dbReference type="OMA" id="TIMNTTM"/>
<reference evidence="9" key="1">
    <citation type="journal article" date="2014" name="BMC Genomics">
        <title>Genome characteristics reveal the impact of lichenization on lichen-forming fungus Endocarpon pusillum Hedwig (Verrucariales, Ascomycota).</title>
        <authorList>
            <person name="Wang Y.-Y."/>
            <person name="Liu B."/>
            <person name="Zhang X.-Y."/>
            <person name="Zhou Q.-M."/>
            <person name="Zhang T."/>
            <person name="Li H."/>
            <person name="Yu Y.-F."/>
            <person name="Zhang X.-L."/>
            <person name="Hao X.-Y."/>
            <person name="Wang M."/>
            <person name="Wang L."/>
            <person name="Wei J.-C."/>
        </authorList>
    </citation>
    <scope>NUCLEOTIDE SEQUENCE [LARGE SCALE GENOMIC DNA]</scope>
    <source>
        <strain evidence="9">Z07020 / HMAS-L-300199</strain>
    </source>
</reference>
<evidence type="ECO:0000256" key="6">
    <source>
        <dbReference type="SAM" id="Phobius"/>
    </source>
</evidence>
<organism evidence="8 9">
    <name type="scientific">Endocarpon pusillum (strain Z07020 / HMAS-L-300199)</name>
    <name type="common">Lichen-forming fungus</name>
    <dbReference type="NCBI Taxonomy" id="1263415"/>
    <lineage>
        <taxon>Eukaryota</taxon>
        <taxon>Fungi</taxon>
        <taxon>Dikarya</taxon>
        <taxon>Ascomycota</taxon>
        <taxon>Pezizomycotina</taxon>
        <taxon>Eurotiomycetes</taxon>
        <taxon>Chaetothyriomycetidae</taxon>
        <taxon>Verrucariales</taxon>
        <taxon>Verrucariaceae</taxon>
        <taxon>Endocarpon</taxon>
    </lineage>
</organism>
<evidence type="ECO:0000256" key="3">
    <source>
        <dbReference type="ARBA" id="ARBA00022692"/>
    </source>
</evidence>
<feature type="transmembrane region" description="Helical" evidence="6">
    <location>
        <begin position="261"/>
        <end position="283"/>
    </location>
</feature>
<dbReference type="Pfam" id="PF07690">
    <property type="entry name" value="MFS_1"/>
    <property type="match status" value="1"/>
</dbReference>
<dbReference type="PROSITE" id="PS50850">
    <property type="entry name" value="MFS"/>
    <property type="match status" value="1"/>
</dbReference>
<dbReference type="InterPro" id="IPR011701">
    <property type="entry name" value="MFS"/>
</dbReference>
<evidence type="ECO:0000256" key="5">
    <source>
        <dbReference type="ARBA" id="ARBA00023136"/>
    </source>
</evidence>
<feature type="transmembrane region" description="Helical" evidence="6">
    <location>
        <begin position="31"/>
        <end position="48"/>
    </location>
</feature>
<dbReference type="InterPro" id="IPR020846">
    <property type="entry name" value="MFS_dom"/>
</dbReference>
<feature type="transmembrane region" description="Helical" evidence="6">
    <location>
        <begin position="461"/>
        <end position="481"/>
    </location>
</feature>
<evidence type="ECO:0000256" key="4">
    <source>
        <dbReference type="ARBA" id="ARBA00022989"/>
    </source>
</evidence>
<dbReference type="GO" id="GO:0012505">
    <property type="term" value="C:endomembrane system"/>
    <property type="evidence" value="ECO:0007669"/>
    <property type="project" value="UniProtKB-SubCell"/>
</dbReference>
<dbReference type="Proteomes" id="UP000019373">
    <property type="component" value="Unassembled WGS sequence"/>
</dbReference>
<feature type="transmembrane region" description="Helical" evidence="6">
    <location>
        <begin position="221"/>
        <end position="240"/>
    </location>
</feature>
<keyword evidence="4 6" id="KW-1133">Transmembrane helix</keyword>
<dbReference type="GO" id="GO:0015174">
    <property type="term" value="F:basic amino acid transmembrane transporter activity"/>
    <property type="evidence" value="ECO:0007669"/>
    <property type="project" value="TreeGrafter"/>
</dbReference>
<keyword evidence="2" id="KW-0813">Transport</keyword>
<evidence type="ECO:0000256" key="2">
    <source>
        <dbReference type="ARBA" id="ARBA00022448"/>
    </source>
</evidence>
<feature type="transmembrane region" description="Helical" evidence="6">
    <location>
        <begin position="385"/>
        <end position="406"/>
    </location>
</feature>
<dbReference type="EMBL" id="KE721110">
    <property type="protein sequence ID" value="ERF72326.1"/>
    <property type="molecule type" value="Genomic_DNA"/>
</dbReference>
<feature type="transmembrane region" description="Helical" evidence="6">
    <location>
        <begin position="352"/>
        <end position="373"/>
    </location>
</feature>
<dbReference type="eggNOG" id="KOG0254">
    <property type="taxonomic scope" value="Eukaryota"/>
</dbReference>
<dbReference type="AlphaFoldDB" id="U1GKC7"/>
<dbReference type="SUPFAM" id="SSF103473">
    <property type="entry name" value="MFS general substrate transporter"/>
    <property type="match status" value="1"/>
</dbReference>
<keyword evidence="3 6" id="KW-0812">Transmembrane</keyword>
<proteinExistence type="predicted"/>
<dbReference type="OrthoDB" id="6770063at2759"/>
<name>U1GKC7_ENDPU</name>
<dbReference type="GeneID" id="19241029"/>
<gene>
    <name evidence="8" type="ORF">EPUS_06082</name>
</gene>
<sequence>MVGILAVGLGTITITLSSTIAADFHSLALISWLGSAYLIALASTQPMSGKLTDVFGRRSGFIFCLILFACGNLFCGLATTKAMIVLGRVVAGIGGGGINSISTFIASDFIPPRRRGMWHGIAMVVYASGSGFGGVFGGLINEIWGWRSAFLALTPLTVLSGLGVTLFLPARVSTKQTSLRSRLGRVDFVGSAALVSALALLLVGLNQEDLDAVSSHYRLEVLLPLAAAAFVAFVVVELYYAQEPVISINLLKNRTVLGACIASWFTSMSLYSLVFYVPLYFQLRGANTSETGVRLLPEPVGGALGSFSSGIVMRLTGRYGVLKTVVLATWVAGATGFATISMNSSLALPELYLFLVGFGQGGNLTVMLLALLSSVKHEQQAVTTSINYAFRSTGATLGITVTSAMFRRLLTNRLENVAIPAGLDSEIRTGGLGDVLHRCKHPEQATEKYCGHLADGYMHALHGTFLLAMSLAIAGFLAGMVTKNNQLRTSFEDDEAAHATRISRDNSSSYIFED</sequence>
<feature type="transmembrane region" description="Helical" evidence="6">
    <location>
        <begin position="146"/>
        <end position="168"/>
    </location>
</feature>
<accession>U1GKC7</accession>
<feature type="transmembrane region" description="Helical" evidence="6">
    <location>
        <begin position="118"/>
        <end position="140"/>
    </location>
</feature>
<dbReference type="HOGENOM" id="CLU_000960_22_3_1"/>
<comment type="subcellular location">
    <subcellularLocation>
        <location evidence="1">Endomembrane system</location>
        <topology evidence="1">Multi-pass membrane protein</topology>
    </subcellularLocation>
</comment>
<dbReference type="GO" id="GO:0000329">
    <property type="term" value="C:fungal-type vacuole membrane"/>
    <property type="evidence" value="ECO:0007669"/>
    <property type="project" value="TreeGrafter"/>
</dbReference>